<dbReference type="Pfam" id="PF18181">
    <property type="entry name" value="SLATT_1"/>
    <property type="match status" value="1"/>
</dbReference>
<dbReference type="NCBIfam" id="NF033634">
    <property type="entry name" value="SLATT_1"/>
    <property type="match status" value="1"/>
</dbReference>
<evidence type="ECO:0000259" key="2">
    <source>
        <dbReference type="Pfam" id="PF18181"/>
    </source>
</evidence>
<dbReference type="Proteomes" id="UP000237423">
    <property type="component" value="Unassembled WGS sequence"/>
</dbReference>
<reference evidence="4 5" key="1">
    <citation type="submission" date="2017-11" db="EMBL/GenBank/DDBJ databases">
        <title>Draft Genome Sequence of Methylobacter psychrotolerans Sph1T, an Obligate Methanotroph from Low-Temperature Environments.</title>
        <authorList>
            <person name="Oshkin I.Y."/>
            <person name="Miroshnikov K."/>
            <person name="Belova S.E."/>
            <person name="Korzhenkov A."/>
            <person name="Toshchakov S.V."/>
            <person name="Dedysh S.N."/>
        </authorList>
    </citation>
    <scope>NUCLEOTIDE SEQUENCE [LARGE SCALE GENOMIC DNA]</scope>
    <source>
        <strain evidence="4 5">Sph1</strain>
    </source>
</reference>
<feature type="transmembrane region" description="Helical" evidence="1">
    <location>
        <begin position="54"/>
        <end position="74"/>
    </location>
</feature>
<sequence>MTPTIINDQDLPGLYQAADGASLRAQSIYFWGLGVYLVLLLCAALVSFTWPTNILGALTSAALFLLTLGILIGLKVKKPDDIWYNGRAVAESVKTRSWRWMMQAEPYQDVGSHEITSKQFISDLKSILIQNRSLSHELTSSTSVLDPISTKMNAVRQLSLPERLEIYQEQRINNQANWYSKKSIFNKKRAFQWFCASVILHAIAIIMLFYRITEPTASVPVEVIATAAGTVLTWLQAKKHGELNSSYGLAAHEIVLIKGEALSVKCEKEFSEFVINSESAFSREHTQWTARKSD</sequence>
<dbReference type="InterPro" id="IPR040884">
    <property type="entry name" value="SLATT_1"/>
</dbReference>
<dbReference type="RefSeq" id="WP_103975914.1">
    <property type="nucleotide sequence ID" value="NZ_PGFZ01000029.1"/>
</dbReference>
<proteinExistence type="predicted"/>
<feature type="transmembrane region" description="Helical" evidence="1">
    <location>
        <begin position="28"/>
        <end position="48"/>
    </location>
</feature>
<evidence type="ECO:0000313" key="4">
    <source>
        <dbReference type="EMBL" id="POZ49687.1"/>
    </source>
</evidence>
<dbReference type="NCBIfam" id="NF033610">
    <property type="entry name" value="SLATT_3"/>
    <property type="match status" value="1"/>
</dbReference>
<dbReference type="EMBL" id="PGFZ01000029">
    <property type="protein sequence ID" value="POZ49687.1"/>
    <property type="molecule type" value="Genomic_DNA"/>
</dbReference>
<dbReference type="InterPro" id="IPR041116">
    <property type="entry name" value="SLATT_3"/>
</dbReference>
<protein>
    <recommendedName>
        <fullName evidence="6">DUF4231 domain-containing protein</fullName>
    </recommendedName>
</protein>
<keyword evidence="1" id="KW-0812">Transmembrane</keyword>
<feature type="domain" description="SMODS and SLOG-associating 2TM effector" evidence="3">
    <location>
        <begin position="12"/>
        <end position="163"/>
    </location>
</feature>
<organism evidence="4 5">
    <name type="scientific">Methylovulum psychrotolerans</name>
    <dbReference type="NCBI Taxonomy" id="1704499"/>
    <lineage>
        <taxon>Bacteria</taxon>
        <taxon>Pseudomonadati</taxon>
        <taxon>Pseudomonadota</taxon>
        <taxon>Gammaproteobacteria</taxon>
        <taxon>Methylococcales</taxon>
        <taxon>Methylococcaceae</taxon>
        <taxon>Methylovulum</taxon>
    </lineage>
</organism>
<feature type="domain" description="SMODS and SLOG-associating 2TM effector" evidence="2">
    <location>
        <begin position="167"/>
        <end position="288"/>
    </location>
</feature>
<evidence type="ECO:0008006" key="6">
    <source>
        <dbReference type="Google" id="ProtNLM"/>
    </source>
</evidence>
<dbReference type="AlphaFoldDB" id="A0A2S5CFZ8"/>
<evidence type="ECO:0000259" key="3">
    <source>
        <dbReference type="Pfam" id="PF18184"/>
    </source>
</evidence>
<feature type="transmembrane region" description="Helical" evidence="1">
    <location>
        <begin position="190"/>
        <end position="210"/>
    </location>
</feature>
<accession>A0A2S5CFZ8</accession>
<feature type="transmembrane region" description="Helical" evidence="1">
    <location>
        <begin position="216"/>
        <end position="235"/>
    </location>
</feature>
<keyword evidence="1" id="KW-1133">Transmembrane helix</keyword>
<comment type="caution">
    <text evidence="4">The sequence shown here is derived from an EMBL/GenBank/DDBJ whole genome shotgun (WGS) entry which is preliminary data.</text>
</comment>
<evidence type="ECO:0000313" key="5">
    <source>
        <dbReference type="Proteomes" id="UP000237423"/>
    </source>
</evidence>
<dbReference type="Pfam" id="PF18184">
    <property type="entry name" value="SLATT_3"/>
    <property type="match status" value="1"/>
</dbReference>
<name>A0A2S5CFZ8_9GAMM</name>
<evidence type="ECO:0000256" key="1">
    <source>
        <dbReference type="SAM" id="Phobius"/>
    </source>
</evidence>
<gene>
    <name evidence="4" type="ORF">AADEFJLK_04532</name>
</gene>
<keyword evidence="1" id="KW-0472">Membrane</keyword>